<evidence type="ECO:0000256" key="2">
    <source>
        <dbReference type="ARBA" id="ARBA00022884"/>
    </source>
</evidence>
<dbReference type="PROSITE" id="PS50889">
    <property type="entry name" value="S4"/>
    <property type="match status" value="1"/>
</dbReference>
<name>A0A1I4P5I9_9GAMM</name>
<comment type="similarity">
    <text evidence="1 4">Belongs to the HSP15 family.</text>
</comment>
<evidence type="ECO:0000256" key="3">
    <source>
        <dbReference type="ARBA" id="ARBA00023125"/>
    </source>
</evidence>
<evidence type="ECO:0000259" key="6">
    <source>
        <dbReference type="SMART" id="SM00363"/>
    </source>
</evidence>
<dbReference type="RefSeq" id="WP_093472452.1">
    <property type="nucleotide sequence ID" value="NZ_FOUI01000002.1"/>
</dbReference>
<dbReference type="SMART" id="SM00363">
    <property type="entry name" value="S4"/>
    <property type="match status" value="1"/>
</dbReference>
<dbReference type="Pfam" id="PF01479">
    <property type="entry name" value="S4"/>
    <property type="match status" value="1"/>
</dbReference>
<reference evidence="8" key="1">
    <citation type="submission" date="2016-10" db="EMBL/GenBank/DDBJ databases">
        <authorList>
            <person name="Varghese N."/>
            <person name="Submissions S."/>
        </authorList>
    </citation>
    <scope>NUCLEOTIDE SEQUENCE [LARGE SCALE GENOMIC DNA]</scope>
    <source>
        <strain evidence="8">DSM 24213</strain>
    </source>
</reference>
<keyword evidence="3 4" id="KW-0238">DNA-binding</keyword>
<organism evidence="7 8">
    <name type="scientific">Halopseudomonas yangmingensis</name>
    <dbReference type="NCBI Taxonomy" id="1720063"/>
    <lineage>
        <taxon>Bacteria</taxon>
        <taxon>Pseudomonadati</taxon>
        <taxon>Pseudomonadota</taxon>
        <taxon>Gammaproteobacteria</taxon>
        <taxon>Pseudomonadales</taxon>
        <taxon>Pseudomonadaceae</taxon>
        <taxon>Halopseudomonas</taxon>
    </lineage>
</organism>
<dbReference type="SUPFAM" id="SSF55174">
    <property type="entry name" value="Alpha-L RNA-binding motif"/>
    <property type="match status" value="1"/>
</dbReference>
<accession>A0A1I4P5I9</accession>
<dbReference type="GO" id="GO:0003727">
    <property type="term" value="F:single-stranded RNA binding"/>
    <property type="evidence" value="ECO:0007669"/>
    <property type="project" value="InterPro"/>
</dbReference>
<evidence type="ECO:0000256" key="1">
    <source>
        <dbReference type="ARBA" id="ARBA00008396"/>
    </source>
</evidence>
<dbReference type="InterPro" id="IPR002942">
    <property type="entry name" value="S4_RNA-bd"/>
</dbReference>
<gene>
    <name evidence="7" type="ORF">SAMN05216217_102122</name>
</gene>
<proteinExistence type="inferred from homology"/>
<dbReference type="Gene3D" id="3.10.290.10">
    <property type="entry name" value="RNA-binding S4 domain"/>
    <property type="match status" value="1"/>
</dbReference>
<protein>
    <recommendedName>
        <fullName evidence="4">Heat shock protein 15</fullName>
    </recommendedName>
</protein>
<feature type="region of interest" description="Disordered" evidence="5">
    <location>
        <begin position="107"/>
        <end position="138"/>
    </location>
</feature>
<dbReference type="InterPro" id="IPR036986">
    <property type="entry name" value="S4_RNA-bd_sf"/>
</dbReference>
<sequence>MADDQRIRLDKWLWAARFFKTRALAKAAIEGGKVQCAGDRCKPSKEPRVGELLQIRQGADTRIVEVLALSGQRRGAPEAALLYRETAESLAQREQLAAQRRALGAGLAISEQRPTKKQRRQIHRFRDERNVDGGNDLL</sequence>
<evidence type="ECO:0000313" key="7">
    <source>
        <dbReference type="EMBL" id="SFM22807.1"/>
    </source>
</evidence>
<keyword evidence="2 4" id="KW-0694">RNA-binding</keyword>
<dbReference type="EMBL" id="FOUI01000002">
    <property type="protein sequence ID" value="SFM22807.1"/>
    <property type="molecule type" value="Genomic_DNA"/>
</dbReference>
<feature type="domain" description="RNA-binding S4" evidence="6">
    <location>
        <begin position="7"/>
        <end position="72"/>
    </location>
</feature>
<dbReference type="STRING" id="1720063.SAMN05216217_102122"/>
<keyword evidence="8" id="KW-1185">Reference proteome</keyword>
<evidence type="ECO:0000313" key="8">
    <source>
        <dbReference type="Proteomes" id="UP000243629"/>
    </source>
</evidence>
<dbReference type="GO" id="GO:0034605">
    <property type="term" value="P:cellular response to heat"/>
    <property type="evidence" value="ECO:0007669"/>
    <property type="project" value="InterPro"/>
</dbReference>
<dbReference type="AlphaFoldDB" id="A0A1I4P5I9"/>
<keyword evidence="7" id="KW-0346">Stress response</keyword>
<dbReference type="CDD" id="cd00165">
    <property type="entry name" value="S4"/>
    <property type="match status" value="1"/>
</dbReference>
<dbReference type="OrthoDB" id="9797176at2"/>
<evidence type="ECO:0000256" key="4">
    <source>
        <dbReference type="PIRNR" id="PIRNR016821"/>
    </source>
</evidence>
<dbReference type="GO" id="GO:0003677">
    <property type="term" value="F:DNA binding"/>
    <property type="evidence" value="ECO:0007669"/>
    <property type="project" value="UniProtKB-KW"/>
</dbReference>
<evidence type="ECO:0000256" key="5">
    <source>
        <dbReference type="SAM" id="MobiDB-lite"/>
    </source>
</evidence>
<dbReference type="GO" id="GO:0043023">
    <property type="term" value="F:ribosomal large subunit binding"/>
    <property type="evidence" value="ECO:0007669"/>
    <property type="project" value="InterPro"/>
</dbReference>
<dbReference type="InterPro" id="IPR025708">
    <property type="entry name" value="HSP15"/>
</dbReference>
<dbReference type="Proteomes" id="UP000243629">
    <property type="component" value="Unassembled WGS sequence"/>
</dbReference>
<dbReference type="PIRSF" id="PIRSF016821">
    <property type="entry name" value="HSP15"/>
    <property type="match status" value="1"/>
</dbReference>